<dbReference type="GO" id="GO:0007623">
    <property type="term" value="P:circadian rhythm"/>
    <property type="evidence" value="ECO:0007669"/>
    <property type="project" value="UniProtKB-ARBA"/>
</dbReference>
<dbReference type="OrthoDB" id="8194225at2759"/>
<dbReference type="InParanoid" id="A0A6L2PNV9"/>
<evidence type="ECO:0000256" key="3">
    <source>
        <dbReference type="ARBA" id="ARBA00060902"/>
    </source>
</evidence>
<sequence>MTSVEQLKYYRFPKKDLGDRKYKIPVLDPFDIKEVKIIEDGSRASGISITLKDAKVYGIKDTQLKNAKINLDQNHNEFEVLTPKVQIVGQYETSGRILLLPITGNGNVTLTIENIYLTYHEHWQLVPKDGERYLVRDNITLTSKTPTGFHIDITNLFNGNKLLGDQMNAFLNENWKDAFNELSPTIFKVISEIVSSVLVRISSIVPYDKIFPENLPS</sequence>
<dbReference type="PANTHER" id="PTHR11008:SF41">
    <property type="entry name" value="RE70318P"/>
    <property type="match status" value="1"/>
</dbReference>
<dbReference type="InterPro" id="IPR010562">
    <property type="entry name" value="Haemolymph_juvenile_hormone-bd"/>
</dbReference>
<keyword evidence="5" id="KW-1185">Reference proteome</keyword>
<evidence type="ECO:0000256" key="2">
    <source>
        <dbReference type="ARBA" id="ARBA00023108"/>
    </source>
</evidence>
<evidence type="ECO:0000313" key="5">
    <source>
        <dbReference type="Proteomes" id="UP000502823"/>
    </source>
</evidence>
<dbReference type="FunCoup" id="A0A6L2PNV9">
    <property type="interactions" value="7"/>
</dbReference>
<keyword evidence="2" id="KW-0090">Biological rhythms</keyword>
<comment type="similarity">
    <text evidence="3">Belongs to the TO family.</text>
</comment>
<dbReference type="Proteomes" id="UP000502823">
    <property type="component" value="Unassembled WGS sequence"/>
</dbReference>
<name>A0A6L2PNV9_COPFO</name>
<evidence type="ECO:0000313" key="4">
    <source>
        <dbReference type="EMBL" id="GFG31667.1"/>
    </source>
</evidence>
<dbReference type="AlphaFoldDB" id="A0A6L2PNV9"/>
<dbReference type="FunFam" id="3.15.10.30:FF:000001">
    <property type="entry name" value="Takeout-like protein 1"/>
    <property type="match status" value="1"/>
</dbReference>
<accession>A0A6L2PNV9</accession>
<dbReference type="EMBL" id="BLKM01000328">
    <property type="protein sequence ID" value="GFG31667.1"/>
    <property type="molecule type" value="Genomic_DNA"/>
</dbReference>
<dbReference type="Gene3D" id="3.15.10.30">
    <property type="entry name" value="Haemolymph juvenile hormone binding protein"/>
    <property type="match status" value="1"/>
</dbReference>
<protein>
    <recommendedName>
        <fullName evidence="6">Hemolymph juvenile hormone binding protein</fullName>
    </recommendedName>
</protein>
<keyword evidence="1" id="KW-0732">Signal</keyword>
<proteinExistence type="inferred from homology"/>
<dbReference type="Pfam" id="PF06585">
    <property type="entry name" value="JHBP"/>
    <property type="match status" value="1"/>
</dbReference>
<dbReference type="GO" id="GO:0005615">
    <property type="term" value="C:extracellular space"/>
    <property type="evidence" value="ECO:0007669"/>
    <property type="project" value="TreeGrafter"/>
</dbReference>
<dbReference type="InterPro" id="IPR038606">
    <property type="entry name" value="To_sf"/>
</dbReference>
<evidence type="ECO:0008006" key="6">
    <source>
        <dbReference type="Google" id="ProtNLM"/>
    </source>
</evidence>
<gene>
    <name evidence="4" type="ORF">Cfor_10471</name>
</gene>
<organism evidence="4 5">
    <name type="scientific">Coptotermes formosanus</name>
    <name type="common">Formosan subterranean termite</name>
    <dbReference type="NCBI Taxonomy" id="36987"/>
    <lineage>
        <taxon>Eukaryota</taxon>
        <taxon>Metazoa</taxon>
        <taxon>Ecdysozoa</taxon>
        <taxon>Arthropoda</taxon>
        <taxon>Hexapoda</taxon>
        <taxon>Insecta</taxon>
        <taxon>Pterygota</taxon>
        <taxon>Neoptera</taxon>
        <taxon>Polyneoptera</taxon>
        <taxon>Dictyoptera</taxon>
        <taxon>Blattodea</taxon>
        <taxon>Blattoidea</taxon>
        <taxon>Termitoidae</taxon>
        <taxon>Rhinotermitidae</taxon>
        <taxon>Coptotermes</taxon>
    </lineage>
</organism>
<dbReference type="PANTHER" id="PTHR11008">
    <property type="entry name" value="PROTEIN TAKEOUT-LIKE PROTEIN"/>
    <property type="match status" value="1"/>
</dbReference>
<comment type="caution">
    <text evidence="4">The sequence shown here is derived from an EMBL/GenBank/DDBJ whole genome shotgun (WGS) entry which is preliminary data.</text>
</comment>
<reference evidence="5" key="1">
    <citation type="submission" date="2020-01" db="EMBL/GenBank/DDBJ databases">
        <title>Draft genome sequence of the Termite Coptotermes fromosanus.</title>
        <authorList>
            <person name="Itakura S."/>
            <person name="Yosikawa Y."/>
            <person name="Umezawa K."/>
        </authorList>
    </citation>
    <scope>NUCLEOTIDE SEQUENCE [LARGE SCALE GENOMIC DNA]</scope>
</reference>
<evidence type="ECO:0000256" key="1">
    <source>
        <dbReference type="ARBA" id="ARBA00022729"/>
    </source>
</evidence>
<dbReference type="SMART" id="SM00700">
    <property type="entry name" value="JHBP"/>
    <property type="match status" value="1"/>
</dbReference>